<evidence type="ECO:0000256" key="4">
    <source>
        <dbReference type="ARBA" id="ARBA00022691"/>
    </source>
</evidence>
<dbReference type="SUPFAM" id="SSF53335">
    <property type="entry name" value="S-adenosyl-L-methionine-dependent methyltransferases"/>
    <property type="match status" value="1"/>
</dbReference>
<dbReference type="Gene3D" id="3.40.50.150">
    <property type="entry name" value="Vaccinia Virus protein VP39"/>
    <property type="match status" value="1"/>
</dbReference>
<evidence type="ECO:0000256" key="3">
    <source>
        <dbReference type="ARBA" id="ARBA00022679"/>
    </source>
</evidence>
<gene>
    <name evidence="6" type="ORF">BJ987_001938</name>
</gene>
<dbReference type="InterPro" id="IPR029063">
    <property type="entry name" value="SAM-dependent_MTases_sf"/>
</dbReference>
<keyword evidence="3 6" id="KW-0808">Transferase</keyword>
<evidence type="ECO:0000313" key="7">
    <source>
        <dbReference type="Proteomes" id="UP001519325"/>
    </source>
</evidence>
<dbReference type="RefSeq" id="WP_209887120.1">
    <property type="nucleotide sequence ID" value="NZ_JAGGMR010000001.1"/>
</dbReference>
<keyword evidence="2 6" id="KW-0489">Methyltransferase</keyword>
<dbReference type="InterPro" id="IPR003333">
    <property type="entry name" value="CMAS"/>
</dbReference>
<dbReference type="PANTHER" id="PTHR43667">
    <property type="entry name" value="CYCLOPROPANE-FATTY-ACYL-PHOSPHOLIPID SYNTHASE"/>
    <property type="match status" value="1"/>
</dbReference>
<evidence type="ECO:0000256" key="2">
    <source>
        <dbReference type="ARBA" id="ARBA00022603"/>
    </source>
</evidence>
<dbReference type="PANTHER" id="PTHR43667:SF1">
    <property type="entry name" value="CYCLOPROPANE-FATTY-ACYL-PHOSPHOLIPID SYNTHASE"/>
    <property type="match status" value="1"/>
</dbReference>
<dbReference type="Proteomes" id="UP001519325">
    <property type="component" value="Unassembled WGS sequence"/>
</dbReference>
<name>A0ABS4QBG7_9NOCA</name>
<sequence length="433" mass="47288">MGQKASVAATLEPLLRTALGDQPAIRFEFWDGSTIVPGEPRGTMRVRSKDVLSHLVWAPGELGLARAYVSGELEFEGDVFTVLRTLQQSAPHDADLGWDAAVRAIGAAGKLGALTHHPKPPPEEVRPLRGGLHTKRRDAAAISHHYDVGNDFYRLVLGASMTYSCARFVDADDTGADPANPAVSLDDAQRAKHDLICRKLGLRPGMRLLDVGCGWGSMAIHAASAYDAQVVGVTISNEQAELARKRVIAAGLADRVEIRRSDYRDLRGEQFDAISSIGMFEHVGTKRSGEYFDTLRALLRPQGRLLNHAISSIGGSRMQKRSFIGRYVFPDGELLDVGEVVLAMERAGFEVRDVESLREHYALTLRHWVANLENDWERAVSLVGAGRARIWRLYMAASALGFEDGGLGLHQILGVVPDPQGAAAMPGNRRGWF</sequence>
<reference evidence="6 7" key="1">
    <citation type="submission" date="2021-03" db="EMBL/GenBank/DDBJ databases">
        <title>Sequencing the genomes of 1000 actinobacteria strains.</title>
        <authorList>
            <person name="Klenk H.-P."/>
        </authorList>
    </citation>
    <scope>NUCLEOTIDE SEQUENCE [LARGE SCALE GENOMIC DNA]</scope>
    <source>
        <strain evidence="6 7">DSM 45516</strain>
    </source>
</reference>
<dbReference type="InterPro" id="IPR050723">
    <property type="entry name" value="CFA/CMAS"/>
</dbReference>
<keyword evidence="7" id="KW-1185">Reference proteome</keyword>
<dbReference type="EC" id="2.1.1.79" evidence="6"/>
<proteinExistence type="inferred from homology"/>
<evidence type="ECO:0000256" key="5">
    <source>
        <dbReference type="ARBA" id="ARBA00023098"/>
    </source>
</evidence>
<keyword evidence="4" id="KW-0949">S-adenosyl-L-methionine</keyword>
<dbReference type="GO" id="GO:0032259">
    <property type="term" value="P:methylation"/>
    <property type="evidence" value="ECO:0007669"/>
    <property type="project" value="UniProtKB-KW"/>
</dbReference>
<dbReference type="CDD" id="cd02440">
    <property type="entry name" value="AdoMet_MTases"/>
    <property type="match status" value="1"/>
</dbReference>
<comment type="caution">
    <text evidence="6">The sequence shown here is derived from an EMBL/GenBank/DDBJ whole genome shotgun (WGS) entry which is preliminary data.</text>
</comment>
<dbReference type="GO" id="GO:0008825">
    <property type="term" value="F:cyclopropane-fatty-acyl-phospholipid synthase activity"/>
    <property type="evidence" value="ECO:0007669"/>
    <property type="project" value="UniProtKB-EC"/>
</dbReference>
<dbReference type="PIRSF" id="PIRSF003085">
    <property type="entry name" value="CMAS"/>
    <property type="match status" value="1"/>
</dbReference>
<comment type="similarity">
    <text evidence="1">Belongs to the CFA/CMAS family.</text>
</comment>
<dbReference type="EMBL" id="JAGGMR010000001">
    <property type="protein sequence ID" value="MBP2189037.1"/>
    <property type="molecule type" value="Genomic_DNA"/>
</dbReference>
<accession>A0ABS4QBG7</accession>
<organism evidence="6 7">
    <name type="scientific">Nocardia goodfellowii</name>
    <dbReference type="NCBI Taxonomy" id="882446"/>
    <lineage>
        <taxon>Bacteria</taxon>
        <taxon>Bacillati</taxon>
        <taxon>Actinomycetota</taxon>
        <taxon>Actinomycetes</taxon>
        <taxon>Mycobacteriales</taxon>
        <taxon>Nocardiaceae</taxon>
        <taxon>Nocardia</taxon>
    </lineage>
</organism>
<evidence type="ECO:0000313" key="6">
    <source>
        <dbReference type="EMBL" id="MBP2189037.1"/>
    </source>
</evidence>
<keyword evidence="5" id="KW-0443">Lipid metabolism</keyword>
<dbReference type="Pfam" id="PF02353">
    <property type="entry name" value="CMAS"/>
    <property type="match status" value="1"/>
</dbReference>
<evidence type="ECO:0000256" key="1">
    <source>
        <dbReference type="ARBA" id="ARBA00010815"/>
    </source>
</evidence>
<protein>
    <submittedName>
        <fullName evidence="6">Cyclopropane-fatty-acyl-phospholipid synthase</fullName>
        <ecNumber evidence="6">2.1.1.79</ecNumber>
    </submittedName>
</protein>